<gene>
    <name evidence="3" type="ORF">Fot_03534</name>
</gene>
<dbReference type="SUPFAM" id="SSF52743">
    <property type="entry name" value="Subtilisin-like"/>
    <property type="match status" value="1"/>
</dbReference>
<dbReference type="InterPro" id="IPR045051">
    <property type="entry name" value="SBT"/>
</dbReference>
<sequence length="223" mass="24597">MGDDIIIGVFDSDSFLVANGKPFNATKHSEFLSVRDSFGHKTHCASTSDGSFVNYVNCSGLALGTVCGREPQARLAMYKVGWIFGDISSVEVLKAFDEVIYDSVDVLSLSLGYDLPLYPEVDKRDVIYYGVFYAVASGITIVCPGENSGLDAGKISNVVPWNRHPKPHISKHGPIRELNTQLETLFWQLKMLKANKQASVDSMIYNYRHGFSGFGAKLKKSQD</sequence>
<comment type="similarity">
    <text evidence="1">Belongs to the peptidase S8 family.</text>
</comment>
<accession>A0ABD1X9Z6</accession>
<organism evidence="3 4">
    <name type="scientific">Forsythia ovata</name>
    <dbReference type="NCBI Taxonomy" id="205694"/>
    <lineage>
        <taxon>Eukaryota</taxon>
        <taxon>Viridiplantae</taxon>
        <taxon>Streptophyta</taxon>
        <taxon>Embryophyta</taxon>
        <taxon>Tracheophyta</taxon>
        <taxon>Spermatophyta</taxon>
        <taxon>Magnoliopsida</taxon>
        <taxon>eudicotyledons</taxon>
        <taxon>Gunneridae</taxon>
        <taxon>Pentapetalae</taxon>
        <taxon>asterids</taxon>
        <taxon>lamiids</taxon>
        <taxon>Lamiales</taxon>
        <taxon>Oleaceae</taxon>
        <taxon>Forsythieae</taxon>
        <taxon>Forsythia</taxon>
    </lineage>
</organism>
<dbReference type="Proteomes" id="UP001604277">
    <property type="component" value="Unassembled WGS sequence"/>
</dbReference>
<dbReference type="PANTHER" id="PTHR10795">
    <property type="entry name" value="PROPROTEIN CONVERTASE SUBTILISIN/KEXIN"/>
    <property type="match status" value="1"/>
</dbReference>
<comment type="caution">
    <text evidence="3">The sequence shown here is derived from an EMBL/GenBank/DDBJ whole genome shotgun (WGS) entry which is preliminary data.</text>
</comment>
<dbReference type="EMBL" id="JBFOLJ010000001">
    <property type="protein sequence ID" value="KAL2558795.1"/>
    <property type="molecule type" value="Genomic_DNA"/>
</dbReference>
<dbReference type="InterPro" id="IPR036852">
    <property type="entry name" value="Peptidase_S8/S53_dom_sf"/>
</dbReference>
<protein>
    <submittedName>
        <fullName evidence="3">Peptidase S8 domain-containing protein</fullName>
    </submittedName>
</protein>
<reference evidence="4" key="1">
    <citation type="submission" date="2024-07" db="EMBL/GenBank/DDBJ databases">
        <title>Two chromosome-level genome assemblies of Korean endemic species Abeliophyllum distichum and Forsythia ovata (Oleaceae).</title>
        <authorList>
            <person name="Jang H."/>
        </authorList>
    </citation>
    <scope>NUCLEOTIDE SEQUENCE [LARGE SCALE GENOMIC DNA]</scope>
</reference>
<dbReference type="AlphaFoldDB" id="A0ABD1X9Z6"/>
<evidence type="ECO:0000256" key="1">
    <source>
        <dbReference type="ARBA" id="ARBA00011073"/>
    </source>
</evidence>
<evidence type="ECO:0000313" key="4">
    <source>
        <dbReference type="Proteomes" id="UP001604277"/>
    </source>
</evidence>
<evidence type="ECO:0000313" key="3">
    <source>
        <dbReference type="EMBL" id="KAL2558795.1"/>
    </source>
</evidence>
<name>A0ABD1X9Z6_9LAMI</name>
<keyword evidence="2" id="KW-0732">Signal</keyword>
<dbReference type="Gene3D" id="3.40.50.200">
    <property type="entry name" value="Peptidase S8/S53 domain"/>
    <property type="match status" value="1"/>
</dbReference>
<proteinExistence type="inferred from homology"/>
<evidence type="ECO:0000256" key="2">
    <source>
        <dbReference type="ARBA" id="ARBA00022729"/>
    </source>
</evidence>
<keyword evidence="4" id="KW-1185">Reference proteome</keyword>